<dbReference type="SUPFAM" id="SSF46689">
    <property type="entry name" value="Homeodomain-like"/>
    <property type="match status" value="1"/>
</dbReference>
<dbReference type="PANTHER" id="PTHR47999:SF96">
    <property type="entry name" value="TRANSCRIPTION REPRESSOR MYB6-LIKE"/>
    <property type="match status" value="1"/>
</dbReference>
<keyword evidence="10" id="KW-1185">Reference proteome</keyword>
<gene>
    <name evidence="9" type="ORF">FCM35_KLT13783</name>
</gene>
<evidence type="ECO:0000313" key="10">
    <source>
        <dbReference type="Proteomes" id="UP000623129"/>
    </source>
</evidence>
<dbReference type="OrthoDB" id="2143914at2759"/>
<evidence type="ECO:0000256" key="4">
    <source>
        <dbReference type="ARBA" id="ARBA00023125"/>
    </source>
</evidence>
<dbReference type="InterPro" id="IPR015495">
    <property type="entry name" value="Myb_TF_plants"/>
</dbReference>
<name>A0A833V2V1_9POAL</name>
<evidence type="ECO:0000259" key="8">
    <source>
        <dbReference type="PROSITE" id="PS51294"/>
    </source>
</evidence>
<comment type="subcellular location">
    <subcellularLocation>
        <location evidence="1">Nucleus</location>
    </subcellularLocation>
</comment>
<dbReference type="AlphaFoldDB" id="A0A833V2V1"/>
<evidence type="ECO:0000256" key="3">
    <source>
        <dbReference type="ARBA" id="ARBA00023015"/>
    </source>
</evidence>
<dbReference type="PROSITE" id="PS50090">
    <property type="entry name" value="MYB_LIKE"/>
    <property type="match status" value="2"/>
</dbReference>
<organism evidence="9 10">
    <name type="scientific">Carex littledalei</name>
    <dbReference type="NCBI Taxonomy" id="544730"/>
    <lineage>
        <taxon>Eukaryota</taxon>
        <taxon>Viridiplantae</taxon>
        <taxon>Streptophyta</taxon>
        <taxon>Embryophyta</taxon>
        <taxon>Tracheophyta</taxon>
        <taxon>Spermatophyta</taxon>
        <taxon>Magnoliopsida</taxon>
        <taxon>Liliopsida</taxon>
        <taxon>Poales</taxon>
        <taxon>Cyperaceae</taxon>
        <taxon>Cyperoideae</taxon>
        <taxon>Cariceae</taxon>
        <taxon>Carex</taxon>
        <taxon>Carex subgen. Euthyceras</taxon>
    </lineage>
</organism>
<dbReference type="PANTHER" id="PTHR47999">
    <property type="entry name" value="TRANSCRIPTION FACTOR MYB8-RELATED-RELATED"/>
    <property type="match status" value="1"/>
</dbReference>
<accession>A0A833V2V1</accession>
<dbReference type="InterPro" id="IPR017930">
    <property type="entry name" value="Myb_dom"/>
</dbReference>
<dbReference type="GO" id="GO:0003677">
    <property type="term" value="F:DNA binding"/>
    <property type="evidence" value="ECO:0007669"/>
    <property type="project" value="UniProtKB-KW"/>
</dbReference>
<evidence type="ECO:0000259" key="7">
    <source>
        <dbReference type="PROSITE" id="PS50090"/>
    </source>
</evidence>
<dbReference type="InterPro" id="IPR001005">
    <property type="entry name" value="SANT/Myb"/>
</dbReference>
<keyword evidence="4" id="KW-0238">DNA-binding</keyword>
<feature type="domain" description="Myb-like" evidence="7">
    <location>
        <begin position="71"/>
        <end position="121"/>
    </location>
</feature>
<evidence type="ECO:0000256" key="6">
    <source>
        <dbReference type="ARBA" id="ARBA00023242"/>
    </source>
</evidence>
<dbReference type="PROSITE" id="PS51294">
    <property type="entry name" value="HTH_MYB"/>
    <property type="match status" value="2"/>
</dbReference>
<feature type="domain" description="Myb-like" evidence="7">
    <location>
        <begin position="18"/>
        <end position="70"/>
    </location>
</feature>
<dbReference type="Gene3D" id="1.10.10.60">
    <property type="entry name" value="Homeodomain-like"/>
    <property type="match status" value="2"/>
</dbReference>
<comment type="caution">
    <text evidence="9">The sequence shown here is derived from an EMBL/GenBank/DDBJ whole genome shotgun (WGS) entry which is preliminary data.</text>
</comment>
<dbReference type="CDD" id="cd00167">
    <property type="entry name" value="SANT"/>
    <property type="match status" value="2"/>
</dbReference>
<feature type="domain" description="HTH myb-type" evidence="8">
    <location>
        <begin position="18"/>
        <end position="70"/>
    </location>
</feature>
<keyword evidence="3" id="KW-0805">Transcription regulation</keyword>
<evidence type="ECO:0000256" key="2">
    <source>
        <dbReference type="ARBA" id="ARBA00022737"/>
    </source>
</evidence>
<sequence>MVKKVERGSVNKKGNKYKEVVNRGAWTAEEDKRLMDFVRLHGDRKWRTLPTKAGLNRCGKSCRLRWLNYLRPGIKRGNISEDEEDLIIRLHNLLGNRWSLIAARLPGRTDNEIKNHWNTHLSKNPLTIDDLNSKFNQQISEGFRRSFTGNLNIRCETPHRINQGMEFEACANIEQPDSSTELSGFDLEFIQLFNFSSMPDGDQRNSQSSSAGQLGVEDYDFACPDDGDLAWEQNEVCFESQLSALDQLIDCDDYSSLFLN</sequence>
<reference evidence="9" key="1">
    <citation type="submission" date="2020-01" db="EMBL/GenBank/DDBJ databases">
        <title>Genome sequence of Kobresia littledalei, the first chromosome-level genome in the family Cyperaceae.</title>
        <authorList>
            <person name="Qu G."/>
        </authorList>
    </citation>
    <scope>NUCLEOTIDE SEQUENCE</scope>
    <source>
        <strain evidence="9">C.B.Clarke</strain>
        <tissue evidence="9">Leaf</tissue>
    </source>
</reference>
<dbReference type="Pfam" id="PF00249">
    <property type="entry name" value="Myb_DNA-binding"/>
    <property type="match status" value="2"/>
</dbReference>
<dbReference type="FunFam" id="1.10.10.60:FF:000001">
    <property type="entry name" value="MYB-related transcription factor"/>
    <property type="match status" value="1"/>
</dbReference>
<protein>
    <submittedName>
        <fullName evidence="9">Transcription factor WER-like protein</fullName>
    </submittedName>
</protein>
<evidence type="ECO:0000256" key="5">
    <source>
        <dbReference type="ARBA" id="ARBA00023163"/>
    </source>
</evidence>
<keyword evidence="2" id="KW-0677">Repeat</keyword>
<dbReference type="GO" id="GO:0005634">
    <property type="term" value="C:nucleus"/>
    <property type="evidence" value="ECO:0007669"/>
    <property type="project" value="UniProtKB-SubCell"/>
</dbReference>
<dbReference type="InterPro" id="IPR009057">
    <property type="entry name" value="Homeodomain-like_sf"/>
</dbReference>
<proteinExistence type="predicted"/>
<evidence type="ECO:0000313" key="9">
    <source>
        <dbReference type="EMBL" id="KAF3321567.1"/>
    </source>
</evidence>
<feature type="domain" description="HTH myb-type" evidence="8">
    <location>
        <begin position="71"/>
        <end position="125"/>
    </location>
</feature>
<evidence type="ECO:0000256" key="1">
    <source>
        <dbReference type="ARBA" id="ARBA00004123"/>
    </source>
</evidence>
<dbReference type="EMBL" id="SWLB01000026">
    <property type="protein sequence ID" value="KAF3321567.1"/>
    <property type="molecule type" value="Genomic_DNA"/>
</dbReference>
<keyword evidence="6" id="KW-0539">Nucleus</keyword>
<dbReference type="Proteomes" id="UP000623129">
    <property type="component" value="Unassembled WGS sequence"/>
</dbReference>
<keyword evidence="5" id="KW-0804">Transcription</keyword>
<dbReference type="SMART" id="SM00717">
    <property type="entry name" value="SANT"/>
    <property type="match status" value="2"/>
</dbReference>